<gene>
    <name evidence="2" type="ORF">BGZ99_003013</name>
</gene>
<evidence type="ECO:0000313" key="3">
    <source>
        <dbReference type="Proteomes" id="UP000738325"/>
    </source>
</evidence>
<evidence type="ECO:0000256" key="1">
    <source>
        <dbReference type="SAM" id="MobiDB-lite"/>
    </source>
</evidence>
<evidence type="ECO:0000313" key="2">
    <source>
        <dbReference type="EMBL" id="KAG0302368.1"/>
    </source>
</evidence>
<comment type="caution">
    <text evidence="2">The sequence shown here is derived from an EMBL/GenBank/DDBJ whole genome shotgun (WGS) entry which is preliminary data.</text>
</comment>
<accession>A0A9P6UIK6</accession>
<feature type="non-terminal residue" evidence="2">
    <location>
        <position position="1"/>
    </location>
</feature>
<sequence length="86" mass="9497">QHNPIHTNGPLRRTCRHYSPLEQNRGDNNNDGYRCHNRGQTQEGDPKDENVASEAHDDHSGAAQVYQVGVGGSAYLRDRGRDGQGS</sequence>
<keyword evidence="3" id="KW-1185">Reference proteome</keyword>
<feature type="region of interest" description="Disordered" evidence="1">
    <location>
        <begin position="1"/>
        <end position="69"/>
    </location>
</feature>
<name>A0A9P6UIK6_9FUNG</name>
<proteinExistence type="predicted"/>
<organism evidence="2 3">
    <name type="scientific">Dissophora globulifera</name>
    <dbReference type="NCBI Taxonomy" id="979702"/>
    <lineage>
        <taxon>Eukaryota</taxon>
        <taxon>Fungi</taxon>
        <taxon>Fungi incertae sedis</taxon>
        <taxon>Mucoromycota</taxon>
        <taxon>Mortierellomycotina</taxon>
        <taxon>Mortierellomycetes</taxon>
        <taxon>Mortierellales</taxon>
        <taxon>Mortierellaceae</taxon>
        <taxon>Dissophora</taxon>
    </lineage>
</organism>
<protein>
    <submittedName>
        <fullName evidence="2">Uncharacterized protein</fullName>
    </submittedName>
</protein>
<feature type="non-terminal residue" evidence="2">
    <location>
        <position position="86"/>
    </location>
</feature>
<dbReference type="AlphaFoldDB" id="A0A9P6UIK6"/>
<reference evidence="2" key="1">
    <citation type="journal article" date="2020" name="Fungal Divers.">
        <title>Resolving the Mortierellaceae phylogeny through synthesis of multi-gene phylogenetics and phylogenomics.</title>
        <authorList>
            <person name="Vandepol N."/>
            <person name="Liber J."/>
            <person name="Desiro A."/>
            <person name="Na H."/>
            <person name="Kennedy M."/>
            <person name="Barry K."/>
            <person name="Grigoriev I.V."/>
            <person name="Miller A.N."/>
            <person name="O'Donnell K."/>
            <person name="Stajich J.E."/>
            <person name="Bonito G."/>
        </authorList>
    </citation>
    <scope>NUCLEOTIDE SEQUENCE</scope>
    <source>
        <strain evidence="2">REB-010B</strain>
    </source>
</reference>
<dbReference type="Proteomes" id="UP000738325">
    <property type="component" value="Unassembled WGS sequence"/>
</dbReference>
<dbReference type="EMBL" id="JAAAIP010001998">
    <property type="protein sequence ID" value="KAG0302368.1"/>
    <property type="molecule type" value="Genomic_DNA"/>
</dbReference>
<feature type="compositionally biased region" description="Basic and acidic residues" evidence="1">
    <location>
        <begin position="44"/>
        <end position="60"/>
    </location>
</feature>